<evidence type="ECO:0000256" key="10">
    <source>
        <dbReference type="HAMAP-Rule" id="MF_00454"/>
    </source>
</evidence>
<comment type="similarity">
    <text evidence="7 10">Belongs to the fluoride channel Fluc/FEX (TC 1.A.43) family.</text>
</comment>
<feature type="binding site" evidence="10">
    <location>
        <position position="82"/>
    </location>
    <ligand>
        <name>Na(+)</name>
        <dbReference type="ChEBI" id="CHEBI:29101"/>
        <note>structural</note>
    </ligand>
</feature>
<keyword evidence="5 10" id="KW-0472">Membrane</keyword>
<comment type="function">
    <text evidence="9 10">Fluoride-specific ion channel. Important for reducing fluoride concentration in the cell, thus reducing its toxicity.</text>
</comment>
<name>N4WUL6_9BACI</name>
<feature type="transmembrane region" description="Helical" evidence="10">
    <location>
        <begin position="7"/>
        <end position="28"/>
    </location>
</feature>
<evidence type="ECO:0000256" key="3">
    <source>
        <dbReference type="ARBA" id="ARBA00022692"/>
    </source>
</evidence>
<dbReference type="Pfam" id="PF02537">
    <property type="entry name" value="CRCB"/>
    <property type="match status" value="1"/>
</dbReference>
<dbReference type="AlphaFoldDB" id="N4WUL6"/>
<evidence type="ECO:0000256" key="7">
    <source>
        <dbReference type="ARBA" id="ARBA00035120"/>
    </source>
</evidence>
<proteinExistence type="inferred from homology"/>
<dbReference type="PANTHER" id="PTHR28259:SF1">
    <property type="entry name" value="FLUORIDE EXPORT PROTEIN 1-RELATED"/>
    <property type="match status" value="1"/>
</dbReference>
<comment type="subcellular location">
    <subcellularLocation>
        <location evidence="1 10">Cell membrane</location>
        <topology evidence="1 10">Multi-pass membrane protein</topology>
    </subcellularLocation>
</comment>
<keyword evidence="10" id="KW-0915">Sodium</keyword>
<evidence type="ECO:0000256" key="4">
    <source>
        <dbReference type="ARBA" id="ARBA00022989"/>
    </source>
</evidence>
<protein>
    <recommendedName>
        <fullName evidence="10">Fluoride-specific ion channel FluC</fullName>
    </recommendedName>
</protein>
<dbReference type="GO" id="GO:0140114">
    <property type="term" value="P:cellular detoxification of fluoride"/>
    <property type="evidence" value="ECO:0007669"/>
    <property type="project" value="UniProtKB-UniRule"/>
</dbReference>
<dbReference type="PANTHER" id="PTHR28259">
    <property type="entry name" value="FLUORIDE EXPORT PROTEIN 1-RELATED"/>
    <property type="match status" value="1"/>
</dbReference>
<dbReference type="GO" id="GO:0005886">
    <property type="term" value="C:plasma membrane"/>
    <property type="evidence" value="ECO:0007669"/>
    <property type="project" value="UniProtKB-SubCell"/>
</dbReference>
<evidence type="ECO:0000256" key="9">
    <source>
        <dbReference type="ARBA" id="ARBA00049940"/>
    </source>
</evidence>
<dbReference type="eggNOG" id="COG0239">
    <property type="taxonomic scope" value="Bacteria"/>
</dbReference>
<evidence type="ECO:0000256" key="8">
    <source>
        <dbReference type="ARBA" id="ARBA00035585"/>
    </source>
</evidence>
<keyword evidence="10" id="KW-0813">Transport</keyword>
<keyword evidence="10" id="KW-0479">Metal-binding</keyword>
<evidence type="ECO:0000313" key="12">
    <source>
        <dbReference type="Proteomes" id="UP000012283"/>
    </source>
</evidence>
<evidence type="ECO:0000313" key="11">
    <source>
        <dbReference type="EMBL" id="ENH96811.1"/>
    </source>
</evidence>
<dbReference type="OrthoDB" id="9799631at2"/>
<dbReference type="PATRIC" id="fig|1308866.3.peg.1809"/>
<reference evidence="11 12" key="1">
    <citation type="submission" date="2013-03" db="EMBL/GenBank/DDBJ databases">
        <title>Draft genome sequence of Gracibacillus halophilus YIM-C55.5, a moderately halophilic and thermophilic organism from the Xiaochaidamu salt lake.</title>
        <authorList>
            <person name="Sugumar T."/>
            <person name="Polireddy D.R."/>
            <person name="Antony A."/>
            <person name="Madhava Y.R."/>
            <person name="Sivakumar N."/>
        </authorList>
    </citation>
    <scope>NUCLEOTIDE SEQUENCE [LARGE SCALE GENOMIC DNA]</scope>
    <source>
        <strain evidence="11 12">YIM-C55.5</strain>
    </source>
</reference>
<organism evidence="11 12">
    <name type="scientific">Gracilibacillus halophilus YIM-C55.5</name>
    <dbReference type="NCBI Taxonomy" id="1308866"/>
    <lineage>
        <taxon>Bacteria</taxon>
        <taxon>Bacillati</taxon>
        <taxon>Bacillota</taxon>
        <taxon>Bacilli</taxon>
        <taxon>Bacillales</taxon>
        <taxon>Bacillaceae</taxon>
        <taxon>Gracilibacillus</taxon>
    </lineage>
</organism>
<dbReference type="GO" id="GO:0062054">
    <property type="term" value="F:fluoride channel activity"/>
    <property type="evidence" value="ECO:0007669"/>
    <property type="project" value="UniProtKB-UniRule"/>
</dbReference>
<comment type="catalytic activity">
    <reaction evidence="8">
        <text>fluoride(in) = fluoride(out)</text>
        <dbReference type="Rhea" id="RHEA:76159"/>
        <dbReference type="ChEBI" id="CHEBI:17051"/>
    </reaction>
    <physiologicalReaction direction="left-to-right" evidence="8">
        <dbReference type="Rhea" id="RHEA:76160"/>
    </physiologicalReaction>
</comment>
<feature type="transmembrane region" description="Helical" evidence="10">
    <location>
        <begin position="69"/>
        <end position="91"/>
    </location>
</feature>
<keyword evidence="2 10" id="KW-1003">Cell membrane</keyword>
<evidence type="ECO:0000256" key="2">
    <source>
        <dbReference type="ARBA" id="ARBA00022475"/>
    </source>
</evidence>
<evidence type="ECO:0000256" key="6">
    <source>
        <dbReference type="ARBA" id="ARBA00023303"/>
    </source>
</evidence>
<keyword evidence="4 10" id="KW-1133">Transmembrane helix</keyword>
<keyword evidence="10" id="KW-0406">Ion transport</keyword>
<accession>N4WUL6</accession>
<sequence length="131" mass="14636">MSIKKQTLYPFILVGIGGAIGSFLRFRIAEVTAVIPFPIATLMANIFGCFLLALIRFHPTIQQKFSKSMLFVLGTGMIGSLTTFSTMVMEWNQLLSQSVIKMLFYTLLHILGASLMIMLGVQIARRKENET</sequence>
<dbReference type="GO" id="GO:0046872">
    <property type="term" value="F:metal ion binding"/>
    <property type="evidence" value="ECO:0007669"/>
    <property type="project" value="UniProtKB-KW"/>
</dbReference>
<feature type="binding site" evidence="10">
    <location>
        <position position="79"/>
    </location>
    <ligand>
        <name>Na(+)</name>
        <dbReference type="ChEBI" id="CHEBI:29101"/>
        <note>structural</note>
    </ligand>
</feature>
<dbReference type="STRING" id="1308866.J416_08939"/>
<comment type="activity regulation">
    <text evidence="10">Na(+) is not transported, but it plays an essential structural role and its presence is essential for fluoride channel function.</text>
</comment>
<feature type="transmembrane region" description="Helical" evidence="10">
    <location>
        <begin position="34"/>
        <end position="57"/>
    </location>
</feature>
<evidence type="ECO:0000256" key="1">
    <source>
        <dbReference type="ARBA" id="ARBA00004651"/>
    </source>
</evidence>
<keyword evidence="3 10" id="KW-0812">Transmembrane</keyword>
<dbReference type="RefSeq" id="WP_003468599.1">
    <property type="nucleotide sequence ID" value="NZ_APML01000030.1"/>
</dbReference>
<dbReference type="HAMAP" id="MF_00454">
    <property type="entry name" value="FluC"/>
    <property type="match status" value="1"/>
</dbReference>
<feature type="transmembrane region" description="Helical" evidence="10">
    <location>
        <begin position="103"/>
        <end position="124"/>
    </location>
</feature>
<dbReference type="EMBL" id="APML01000030">
    <property type="protein sequence ID" value="ENH96811.1"/>
    <property type="molecule type" value="Genomic_DNA"/>
</dbReference>
<dbReference type="InterPro" id="IPR003691">
    <property type="entry name" value="FluC"/>
</dbReference>
<keyword evidence="12" id="KW-1185">Reference proteome</keyword>
<gene>
    <name evidence="10" type="primary">fluC</name>
    <name evidence="10" type="synonym">crcB</name>
    <name evidence="11" type="ORF">J416_08939</name>
</gene>
<evidence type="ECO:0000256" key="5">
    <source>
        <dbReference type="ARBA" id="ARBA00023136"/>
    </source>
</evidence>
<comment type="caution">
    <text evidence="11">The sequence shown here is derived from an EMBL/GenBank/DDBJ whole genome shotgun (WGS) entry which is preliminary data.</text>
</comment>
<keyword evidence="6 10" id="KW-0407">Ion channel</keyword>
<dbReference type="Proteomes" id="UP000012283">
    <property type="component" value="Unassembled WGS sequence"/>
</dbReference>